<sequence length="374" mass="39669">MDFRLMVGILSLVVLSLFAIYFAYCLVCAAWPLSNIPQRVAVFLDPTSRAPPGDMEMGDVNHNRNVENGACYGFLSRPAQPPAAYFVSHPTGPAVSGPTPLPPRAYSDMPRWWRFSGITVDEQDRETSIANATVTSSSFSSELDVVSPRPASVEVNRGPFPHFPDASSTEDTREAQTDNDHNYVAFGLNESSGLDLLRADESSSSDNEYLGVDLSTLDGGLPANQGNEYVRVDPRTFSGGLSDYQSPSSEGDYANVDLSSLSGGLPGDQCPSSENEIVGIDLNTLSGLPAHLDSSLDHELPAEDSSSSDSEGVSVDLSTLSGGVAADNGYSSDHENVKVDLSTLSGNLPASQGYPSDDECHGVDFSPLSAGLFP</sequence>
<proteinExistence type="predicted"/>
<evidence type="ECO:0000313" key="3">
    <source>
        <dbReference type="Proteomes" id="UP000800035"/>
    </source>
</evidence>
<reference evidence="2" key="1">
    <citation type="journal article" date="2020" name="Stud. Mycol.">
        <title>101 Dothideomycetes genomes: a test case for predicting lifestyles and emergence of pathogens.</title>
        <authorList>
            <person name="Haridas S."/>
            <person name="Albert R."/>
            <person name="Binder M."/>
            <person name="Bloem J."/>
            <person name="Labutti K."/>
            <person name="Salamov A."/>
            <person name="Andreopoulos B."/>
            <person name="Baker S."/>
            <person name="Barry K."/>
            <person name="Bills G."/>
            <person name="Bluhm B."/>
            <person name="Cannon C."/>
            <person name="Castanera R."/>
            <person name="Culley D."/>
            <person name="Daum C."/>
            <person name="Ezra D."/>
            <person name="Gonzalez J."/>
            <person name="Henrissat B."/>
            <person name="Kuo A."/>
            <person name="Liang C."/>
            <person name="Lipzen A."/>
            <person name="Lutzoni F."/>
            <person name="Magnuson J."/>
            <person name="Mondo S."/>
            <person name="Nolan M."/>
            <person name="Ohm R."/>
            <person name="Pangilinan J."/>
            <person name="Park H.-J."/>
            <person name="Ramirez L."/>
            <person name="Alfaro M."/>
            <person name="Sun H."/>
            <person name="Tritt A."/>
            <person name="Yoshinaga Y."/>
            <person name="Zwiers L.-H."/>
            <person name="Turgeon B."/>
            <person name="Goodwin S."/>
            <person name="Spatafora J."/>
            <person name="Crous P."/>
            <person name="Grigoriev I."/>
        </authorList>
    </citation>
    <scope>NUCLEOTIDE SEQUENCE</scope>
    <source>
        <strain evidence="2">CBS 675.92</strain>
    </source>
</reference>
<dbReference type="Proteomes" id="UP000800035">
    <property type="component" value="Unassembled WGS sequence"/>
</dbReference>
<protein>
    <submittedName>
        <fullName evidence="2">Uncharacterized protein</fullName>
    </submittedName>
</protein>
<evidence type="ECO:0000256" key="1">
    <source>
        <dbReference type="SAM" id="MobiDB-lite"/>
    </source>
</evidence>
<keyword evidence="3" id="KW-1185">Reference proteome</keyword>
<name>A0A6A5TPM6_9PLEO</name>
<dbReference type="EMBL" id="ML976999">
    <property type="protein sequence ID" value="KAF1954388.1"/>
    <property type="molecule type" value="Genomic_DNA"/>
</dbReference>
<feature type="compositionally biased region" description="Low complexity" evidence="1">
    <location>
        <begin position="303"/>
        <end position="316"/>
    </location>
</feature>
<feature type="region of interest" description="Disordered" evidence="1">
    <location>
        <begin position="216"/>
        <end position="275"/>
    </location>
</feature>
<accession>A0A6A5TPM6</accession>
<evidence type="ECO:0000313" key="2">
    <source>
        <dbReference type="EMBL" id="KAF1954388.1"/>
    </source>
</evidence>
<dbReference type="AlphaFoldDB" id="A0A6A5TPM6"/>
<gene>
    <name evidence="2" type="ORF">CC80DRAFT_506409</name>
</gene>
<feature type="region of interest" description="Disordered" evidence="1">
    <location>
        <begin position="294"/>
        <end position="316"/>
    </location>
</feature>
<organism evidence="2 3">
    <name type="scientific">Byssothecium circinans</name>
    <dbReference type="NCBI Taxonomy" id="147558"/>
    <lineage>
        <taxon>Eukaryota</taxon>
        <taxon>Fungi</taxon>
        <taxon>Dikarya</taxon>
        <taxon>Ascomycota</taxon>
        <taxon>Pezizomycotina</taxon>
        <taxon>Dothideomycetes</taxon>
        <taxon>Pleosporomycetidae</taxon>
        <taxon>Pleosporales</taxon>
        <taxon>Massarineae</taxon>
        <taxon>Massarinaceae</taxon>
        <taxon>Byssothecium</taxon>
    </lineage>
</organism>
<feature type="region of interest" description="Disordered" evidence="1">
    <location>
        <begin position="151"/>
        <end position="176"/>
    </location>
</feature>